<feature type="domain" description="GmrSD restriction endonucleases N-terminal" evidence="1">
    <location>
        <begin position="7"/>
        <end position="223"/>
    </location>
</feature>
<gene>
    <name evidence="3" type="ORF">JCM31826_04310</name>
</gene>
<dbReference type="InterPro" id="IPR011089">
    <property type="entry name" value="GmrSD_C"/>
</dbReference>
<evidence type="ECO:0000259" key="1">
    <source>
        <dbReference type="Pfam" id="PF03235"/>
    </source>
</evidence>
<dbReference type="AlphaFoldDB" id="A0A401XIV3"/>
<accession>A0A401XIV3</accession>
<keyword evidence="4" id="KW-1185">Reference proteome</keyword>
<dbReference type="Proteomes" id="UP000286715">
    <property type="component" value="Unassembled WGS sequence"/>
</dbReference>
<evidence type="ECO:0008006" key="5">
    <source>
        <dbReference type="Google" id="ProtNLM"/>
    </source>
</evidence>
<sequence>MEASTTIKQMLAGNRIFVPTYQRAYSWDTEFEKSKTPKQVNVFLSDLEDYNKSSTKSFYYFGHFLFEEKLDKKFGVIDGQQRLTTIVIFLSALFKRLSSIRKLTETEQEIFEDIIKRNSTYRFETVDYDKQLFKDYVIDQTKKDKNGLETASAKRIVNAFDFFTSQLENKDEPYLLKMLNTVQNATCTTHPVKDESEAIQMFIFQNNRGKKPSNLEIIKAQFMFNVHLYGGEEKESLIEEIKNRFEKIYKSISSIEYNINEDDVLVYTLRVHFNSLWETNAIEKINKLLSDGNPIPFIKSFTHSLAISFEHLTTFFGKDEREQLEVHSLITLGGIGIAIPFVIKAYKFGLPINTINQLCSKLESIVLRHRLIGTRADITSRVNEVFQNFTEEKPDIKPITDKIDWMKKAGGDSWWWAYWNDTEFERSIQAAIPHSTAKYLLWKYENYLEGQGKSGYSPTRFDKIISPELEHIAPQTPTDGKPVAAGYCEYDEEFKQQYIDCLGNYLLLSKSHNCSVGNNPFADKRATYNHLAQQREIQEMTKDNLTWTKQEIQFRKEKIIKFLKENI</sequence>
<proteinExistence type="predicted"/>
<reference evidence="3 4" key="1">
    <citation type="submission" date="2018-11" db="EMBL/GenBank/DDBJ databases">
        <title>Schleiferia aggregans sp. nov., a moderately thermophilic heterotrophic bacterium isolated from microbial mats at a terrestrial hot spring.</title>
        <authorList>
            <person name="Iino T."/>
            <person name="Ohkuma M."/>
            <person name="Haruta S."/>
        </authorList>
    </citation>
    <scope>NUCLEOTIDE SEQUENCE [LARGE SCALE GENOMIC DNA]</scope>
    <source>
        <strain evidence="3 4">LA</strain>
    </source>
</reference>
<dbReference type="PANTHER" id="PTHR35149">
    <property type="entry name" value="SLL5132 PROTEIN"/>
    <property type="match status" value="1"/>
</dbReference>
<feature type="domain" description="GmrSD restriction endonucleases C-terminal" evidence="2">
    <location>
        <begin position="436"/>
        <end position="561"/>
    </location>
</feature>
<name>A0A401XIV3_9FLAO</name>
<dbReference type="Pfam" id="PF03235">
    <property type="entry name" value="GmrSD_N"/>
    <property type="match status" value="1"/>
</dbReference>
<comment type="caution">
    <text evidence="3">The sequence shown here is derived from an EMBL/GenBank/DDBJ whole genome shotgun (WGS) entry which is preliminary data.</text>
</comment>
<evidence type="ECO:0000259" key="2">
    <source>
        <dbReference type="Pfam" id="PF07510"/>
    </source>
</evidence>
<dbReference type="Pfam" id="PF07510">
    <property type="entry name" value="GmrSD_C"/>
    <property type="match status" value="1"/>
</dbReference>
<organism evidence="3 4">
    <name type="scientific">Thermaurantimonas aggregans</name>
    <dbReference type="NCBI Taxonomy" id="2173829"/>
    <lineage>
        <taxon>Bacteria</taxon>
        <taxon>Pseudomonadati</taxon>
        <taxon>Bacteroidota</taxon>
        <taxon>Flavobacteriia</taxon>
        <taxon>Flavobacteriales</taxon>
        <taxon>Schleiferiaceae</taxon>
        <taxon>Thermaurantimonas</taxon>
    </lineage>
</organism>
<dbReference type="RefSeq" id="WP_124397014.1">
    <property type="nucleotide sequence ID" value="NZ_BHZE01000003.1"/>
</dbReference>
<dbReference type="InterPro" id="IPR004919">
    <property type="entry name" value="GmrSD_N"/>
</dbReference>
<evidence type="ECO:0000313" key="4">
    <source>
        <dbReference type="Proteomes" id="UP000286715"/>
    </source>
</evidence>
<protein>
    <recommendedName>
        <fullName evidence="5">DUF262 domain-containing protein</fullName>
    </recommendedName>
</protein>
<dbReference type="EMBL" id="BHZE01000003">
    <property type="protein sequence ID" value="GCD76949.1"/>
    <property type="molecule type" value="Genomic_DNA"/>
</dbReference>
<dbReference type="OrthoDB" id="9798761at2"/>
<evidence type="ECO:0000313" key="3">
    <source>
        <dbReference type="EMBL" id="GCD76949.1"/>
    </source>
</evidence>
<dbReference type="PANTHER" id="PTHR35149:SF1">
    <property type="entry name" value="DUF5655 DOMAIN-CONTAINING PROTEIN"/>
    <property type="match status" value="1"/>
</dbReference>